<name>F2IY94_POLGS</name>
<keyword evidence="2" id="KW-0472">Membrane</keyword>
<feature type="transmembrane region" description="Helical" evidence="2">
    <location>
        <begin position="48"/>
        <end position="71"/>
    </location>
</feature>
<protein>
    <recommendedName>
        <fullName evidence="5">DUF1499 domain-containing protein</fullName>
    </recommendedName>
</protein>
<dbReference type="KEGG" id="pgv:SL003B_3284"/>
<evidence type="ECO:0008006" key="5">
    <source>
        <dbReference type="Google" id="ProtNLM"/>
    </source>
</evidence>
<proteinExistence type="predicted"/>
<evidence type="ECO:0000256" key="2">
    <source>
        <dbReference type="SAM" id="Phobius"/>
    </source>
</evidence>
<feature type="region of interest" description="Disordered" evidence="1">
    <location>
        <begin position="279"/>
        <end position="302"/>
    </location>
</feature>
<reference evidence="3 4" key="1">
    <citation type="journal article" date="2011" name="J. Bacteriol.">
        <title>Complete genome sequence of Polymorphum gilvum SL003B-26A1T, a crude oil-degrading bacterium from oil-polluted saline soil.</title>
        <authorList>
            <person name="Li S.G."/>
            <person name="Tang Y.Q."/>
            <person name="Nie Y."/>
            <person name="Cai M."/>
            <person name="Wu X.L."/>
        </authorList>
    </citation>
    <scope>NUCLEOTIDE SEQUENCE [LARGE SCALE GENOMIC DNA]</scope>
    <source>
        <strain evidence="4">LMG 25793 / CGMCC 1.9160 / SL003B-26A1</strain>
    </source>
</reference>
<dbReference type="PATRIC" id="fig|991905.3.peg.3379"/>
<dbReference type="HOGENOM" id="CLU_068029_0_0_5"/>
<evidence type="ECO:0000313" key="4">
    <source>
        <dbReference type="Proteomes" id="UP000008130"/>
    </source>
</evidence>
<dbReference type="InterPro" id="IPR010865">
    <property type="entry name" value="DUF1499"/>
</dbReference>
<organism evidence="3 4">
    <name type="scientific">Polymorphum gilvum (strain LMG 25793 / CGMCC 1.9160 / SL003B-26A1)</name>
    <dbReference type="NCBI Taxonomy" id="991905"/>
    <lineage>
        <taxon>Bacteria</taxon>
        <taxon>Pseudomonadati</taxon>
        <taxon>Pseudomonadota</taxon>
        <taxon>Alphaproteobacteria</taxon>
        <taxon>Rhodobacterales</taxon>
        <taxon>Paracoccaceae</taxon>
        <taxon>Polymorphum</taxon>
    </lineage>
</organism>
<keyword evidence="2" id="KW-1133">Transmembrane helix</keyword>
<dbReference type="EMBL" id="CP002568">
    <property type="protein sequence ID" value="ADZ71706.1"/>
    <property type="molecule type" value="Genomic_DNA"/>
</dbReference>
<keyword evidence="2" id="KW-0812">Transmembrane</keyword>
<dbReference type="RefSeq" id="WP_013654015.1">
    <property type="nucleotide sequence ID" value="NC_015259.1"/>
</dbReference>
<feature type="transmembrane region" description="Helical" evidence="2">
    <location>
        <begin position="83"/>
        <end position="104"/>
    </location>
</feature>
<sequence length="323" mass="34578">MKKRLPVRRSGLARWSRRVGAVGVPLILVAVGAHRIGAIDPEAMGWSLLLAVVLGALAVLFAFVASVMLWRRGGAGASDALRGFVYGTLALGPAIAAAVALVLYPPLNDVSTDLDDPPALSGPVRPAAAAAGDRRALQAEAYPDIVPRRFRMEPGQLHAAVRKVVDKRGWAVAFELPPDMPDAGTRLQVVVRTPVLALTDDVAIRIRPDRFGALLDIRSASRLGSHDLGANATRIRTFFRDLDEALLESYGDLARLTVTEEEVAEAAARPVEELPLLTERPLGSDDGRVPLPTVKPFLGGEFGDDMPAELEEIFQDDAPDLEG</sequence>
<accession>F2IY94</accession>
<dbReference type="STRING" id="991905.SL003B_3284"/>
<dbReference type="Proteomes" id="UP000008130">
    <property type="component" value="Chromosome"/>
</dbReference>
<evidence type="ECO:0000313" key="3">
    <source>
        <dbReference type="EMBL" id="ADZ71706.1"/>
    </source>
</evidence>
<gene>
    <name evidence="3" type="ordered locus">SL003B_3284</name>
</gene>
<dbReference type="eggNOG" id="COG4446">
    <property type="taxonomic scope" value="Bacteria"/>
</dbReference>
<dbReference type="AlphaFoldDB" id="F2IY94"/>
<evidence type="ECO:0000256" key="1">
    <source>
        <dbReference type="SAM" id="MobiDB-lite"/>
    </source>
</evidence>
<dbReference type="Pfam" id="PF07386">
    <property type="entry name" value="DUF1499"/>
    <property type="match status" value="1"/>
</dbReference>
<keyword evidence="4" id="KW-1185">Reference proteome</keyword>